<evidence type="ECO:0000313" key="1">
    <source>
        <dbReference type="EMBL" id="CAG8581088.1"/>
    </source>
</evidence>
<keyword evidence="2" id="KW-1185">Reference proteome</keyword>
<reference evidence="1" key="1">
    <citation type="submission" date="2021-06" db="EMBL/GenBank/DDBJ databases">
        <authorList>
            <person name="Kallberg Y."/>
            <person name="Tangrot J."/>
            <person name="Rosling A."/>
        </authorList>
    </citation>
    <scope>NUCLEOTIDE SEQUENCE</scope>
    <source>
        <strain evidence="1">CL356</strain>
    </source>
</reference>
<organism evidence="1 2">
    <name type="scientific">Acaulospora colombiana</name>
    <dbReference type="NCBI Taxonomy" id="27376"/>
    <lineage>
        <taxon>Eukaryota</taxon>
        <taxon>Fungi</taxon>
        <taxon>Fungi incertae sedis</taxon>
        <taxon>Mucoromycota</taxon>
        <taxon>Glomeromycotina</taxon>
        <taxon>Glomeromycetes</taxon>
        <taxon>Diversisporales</taxon>
        <taxon>Acaulosporaceae</taxon>
        <taxon>Acaulospora</taxon>
    </lineage>
</organism>
<dbReference type="Proteomes" id="UP000789525">
    <property type="component" value="Unassembled WGS sequence"/>
</dbReference>
<accession>A0ACA9MC95</accession>
<comment type="caution">
    <text evidence="1">The sequence shown here is derived from an EMBL/GenBank/DDBJ whole genome shotgun (WGS) entry which is preliminary data.</text>
</comment>
<sequence length="760" mass="86020">MPAPETLEEFFEMNDPEEEQIDAASLLPLMLQAQDLVAKLESRVMELENDLETINEAHEQERDQLLQEIGEKDECIHSLKTKASRLEFGAREAIIVLARTVEILKAQNLEDDEDSGKDDDDNATAVESTDLEGQFLDSIKLCLNYLKSSQTNQTNQKVSKGYKRLPPSPSPPLQSIPARRDSKFQSSSDGDSDREVDITIPQKSDENEVQYDHDQNNEVDDIQNQSNETDDHHRQSRRGSFSGSQISLDEIPDLDEYGLDGSEDIADFAMSDDEDNQFKYRPPPRRGSIDSEEDEEERRRANAFVNDFHNDVDNDQKGEETEHEDDETDEDVNVDEHHNIHDLLPPSGPVPDISHTNLCPNCNTLLAQVDQHIEERAYLKRDLSALAVSLTEEQTLRAQVQANKEALELEIDEWINAMFEKVNQMVFDEANSREELELLNRETKGKMENALKSSGSRQDRLRELKLLLVHLDSTKQRQAVPTQNGAPLGRNSVVRRSLMSNSPIHSPRSSRIFGNFGHMSPSIFSGISAEDVVFAKNKRIYIDGVFFEEFQEYVKSFSSTPALNNSAPTHPFMKRCMAMDIQPCLFEGSSGWKSPFYKRRLLDAIMKNQCEIQTTLPSTVNSIQSNTNTSQISNSTSNTRHSIYFEQPQAPTLKCGLCGHMRSCDYRMRLSGPDAAVPPTATMTPSSRFSVTGSPGWIPLDRFCLLANSPVWGMYKQCLKHRRKMSLARVGGVSMLDDEENFNNEYLNYPEVEGMVVIVH</sequence>
<gene>
    <name evidence="1" type="ORF">ACOLOM_LOCUS5973</name>
</gene>
<name>A0ACA9MC95_9GLOM</name>
<protein>
    <submittedName>
        <fullName evidence="1">13969_t:CDS:1</fullName>
    </submittedName>
</protein>
<evidence type="ECO:0000313" key="2">
    <source>
        <dbReference type="Proteomes" id="UP000789525"/>
    </source>
</evidence>
<dbReference type="EMBL" id="CAJVPT010011672">
    <property type="protein sequence ID" value="CAG8581088.1"/>
    <property type="molecule type" value="Genomic_DNA"/>
</dbReference>
<proteinExistence type="predicted"/>